<keyword evidence="3" id="KW-1185">Reference proteome</keyword>
<evidence type="ECO:0000313" key="3">
    <source>
        <dbReference type="Proteomes" id="UP000887563"/>
    </source>
</evidence>
<proteinExistence type="predicted"/>
<dbReference type="Proteomes" id="UP000887563">
    <property type="component" value="Unplaced"/>
</dbReference>
<accession>A0A914KN14</accession>
<dbReference type="WBParaSite" id="Minc3s00052g02791">
    <property type="protein sequence ID" value="Minc3s00052g02791"/>
    <property type="gene ID" value="Minc3s00052g02791"/>
</dbReference>
<evidence type="ECO:0000256" key="1">
    <source>
        <dbReference type="SAM" id="MobiDB-lite"/>
    </source>
</evidence>
<sequence length="85" mass="9030">MSKTFIVLVIFTVVFIECCVGGKRKQAHPRSSFSNGLPADAQGGENAEKASGDTPKKGEGEEDPLVVHTGKSKWKPAKSNVTDGK</sequence>
<evidence type="ECO:0000313" key="4">
    <source>
        <dbReference type="WBParaSite" id="Minc3s00052g02791"/>
    </source>
</evidence>
<feature type="signal peptide" evidence="2">
    <location>
        <begin position="1"/>
        <end position="21"/>
    </location>
</feature>
<dbReference type="AlphaFoldDB" id="A0A914KN14"/>
<name>A0A914KN14_MELIC</name>
<keyword evidence="2" id="KW-0732">Signal</keyword>
<reference evidence="4" key="1">
    <citation type="submission" date="2022-11" db="UniProtKB">
        <authorList>
            <consortium name="WormBaseParasite"/>
        </authorList>
    </citation>
    <scope>IDENTIFICATION</scope>
</reference>
<evidence type="ECO:0000256" key="2">
    <source>
        <dbReference type="SAM" id="SignalP"/>
    </source>
</evidence>
<protein>
    <submittedName>
        <fullName evidence="4">Secreted protein</fullName>
    </submittedName>
</protein>
<feature type="region of interest" description="Disordered" evidence="1">
    <location>
        <begin position="23"/>
        <end position="85"/>
    </location>
</feature>
<feature type="compositionally biased region" description="Basic and acidic residues" evidence="1">
    <location>
        <begin position="46"/>
        <end position="59"/>
    </location>
</feature>
<feature type="chain" id="PRO_5037938880" evidence="2">
    <location>
        <begin position="22"/>
        <end position="85"/>
    </location>
</feature>
<organism evidence="3 4">
    <name type="scientific">Meloidogyne incognita</name>
    <name type="common">Southern root-knot nematode worm</name>
    <name type="synonym">Oxyuris incognita</name>
    <dbReference type="NCBI Taxonomy" id="6306"/>
    <lineage>
        <taxon>Eukaryota</taxon>
        <taxon>Metazoa</taxon>
        <taxon>Ecdysozoa</taxon>
        <taxon>Nematoda</taxon>
        <taxon>Chromadorea</taxon>
        <taxon>Rhabditida</taxon>
        <taxon>Tylenchina</taxon>
        <taxon>Tylenchomorpha</taxon>
        <taxon>Tylenchoidea</taxon>
        <taxon>Meloidogynidae</taxon>
        <taxon>Meloidogyninae</taxon>
        <taxon>Meloidogyne</taxon>
        <taxon>Meloidogyne incognita group</taxon>
    </lineage>
</organism>